<reference evidence="3" key="1">
    <citation type="journal article" date="2019" name="Int. J. Syst. Evol. Microbiol.">
        <title>The Global Catalogue of Microorganisms (GCM) 10K type strain sequencing project: providing services to taxonomists for standard genome sequencing and annotation.</title>
        <authorList>
            <consortium name="The Broad Institute Genomics Platform"/>
            <consortium name="The Broad Institute Genome Sequencing Center for Infectious Disease"/>
            <person name="Wu L."/>
            <person name="Ma J."/>
        </authorList>
    </citation>
    <scope>NUCLEOTIDE SEQUENCE [LARGE SCALE GENOMIC DNA]</scope>
    <source>
        <strain evidence="3">CGMCC 1.16305</strain>
    </source>
</reference>
<keyword evidence="2" id="KW-0808">Transferase</keyword>
<proteinExistence type="predicted"/>
<feature type="domain" description="N-acetyltransferase" evidence="1">
    <location>
        <begin position="166"/>
        <end position="300"/>
    </location>
</feature>
<name>A0ABW2PY69_9BACL</name>
<keyword evidence="2" id="KW-0012">Acyltransferase</keyword>
<dbReference type="SUPFAM" id="SSF55729">
    <property type="entry name" value="Acyl-CoA N-acyltransferases (Nat)"/>
    <property type="match status" value="1"/>
</dbReference>
<dbReference type="RefSeq" id="WP_380967625.1">
    <property type="nucleotide sequence ID" value="NZ_JBHTCO010000020.1"/>
</dbReference>
<dbReference type="EMBL" id="JBHTCO010000020">
    <property type="protein sequence ID" value="MFC7394353.1"/>
    <property type="molecule type" value="Genomic_DNA"/>
</dbReference>
<dbReference type="EC" id="2.3.-.-" evidence="2"/>
<keyword evidence="3" id="KW-1185">Reference proteome</keyword>
<dbReference type="CDD" id="cd04301">
    <property type="entry name" value="NAT_SF"/>
    <property type="match status" value="1"/>
</dbReference>
<dbReference type="Pfam" id="PF00583">
    <property type="entry name" value="Acetyltransf_1"/>
    <property type="match status" value="1"/>
</dbReference>
<gene>
    <name evidence="2" type="ORF">ACFQRG_15455</name>
</gene>
<evidence type="ECO:0000259" key="1">
    <source>
        <dbReference type="PROSITE" id="PS51186"/>
    </source>
</evidence>
<evidence type="ECO:0000313" key="3">
    <source>
        <dbReference type="Proteomes" id="UP001596505"/>
    </source>
</evidence>
<dbReference type="GO" id="GO:0016746">
    <property type="term" value="F:acyltransferase activity"/>
    <property type="evidence" value="ECO:0007669"/>
    <property type="project" value="UniProtKB-KW"/>
</dbReference>
<protein>
    <submittedName>
        <fullName evidence="2">GNAT family N-acetyltransferase</fullName>
        <ecNumber evidence="2">2.3.-.-</ecNumber>
    </submittedName>
</protein>
<dbReference type="Proteomes" id="UP001596505">
    <property type="component" value="Unassembled WGS sequence"/>
</dbReference>
<evidence type="ECO:0000313" key="2">
    <source>
        <dbReference type="EMBL" id="MFC7394353.1"/>
    </source>
</evidence>
<sequence>MTKNVIYREYGPGDAVKIGSFNKELESAYLFNNDFKPENIFLATDKKNQVLAIGHLEPYSFLEKNGETKTYVSHFRINIVQNPMYSIDESVKDGILTKLIKRAKEIKKCHHKTIKLYVSLPNQKTNDIDYFLSKGFCHNETAFIMRRDLTKPIDTDFPRYNGVDVSHWKVETEKEQLKYLQAQKDSEIPELWSKEKLVWFKSRPNWHTFTAFYQGNIIGSVMTWELGENISMTEQMFILPHWRQKGIARQILTDALVSLRDKGKTEVLLGVLSHNKGAINLCKSAGYHLIETYLQFSLTI</sequence>
<comment type="caution">
    <text evidence="2">The sequence shown here is derived from an EMBL/GenBank/DDBJ whole genome shotgun (WGS) entry which is preliminary data.</text>
</comment>
<accession>A0ABW2PY69</accession>
<dbReference type="Gene3D" id="3.40.630.30">
    <property type="match status" value="1"/>
</dbReference>
<organism evidence="2 3">
    <name type="scientific">Scopulibacillus cellulosilyticus</name>
    <dbReference type="NCBI Taxonomy" id="2665665"/>
    <lineage>
        <taxon>Bacteria</taxon>
        <taxon>Bacillati</taxon>
        <taxon>Bacillota</taxon>
        <taxon>Bacilli</taxon>
        <taxon>Bacillales</taxon>
        <taxon>Sporolactobacillaceae</taxon>
        <taxon>Scopulibacillus</taxon>
    </lineage>
</organism>
<dbReference type="PROSITE" id="PS51186">
    <property type="entry name" value="GNAT"/>
    <property type="match status" value="1"/>
</dbReference>
<dbReference type="InterPro" id="IPR016181">
    <property type="entry name" value="Acyl_CoA_acyltransferase"/>
</dbReference>
<dbReference type="InterPro" id="IPR000182">
    <property type="entry name" value="GNAT_dom"/>
</dbReference>